<dbReference type="InterPro" id="IPR043502">
    <property type="entry name" value="DNA/RNA_pol_sf"/>
</dbReference>
<proteinExistence type="predicted"/>
<dbReference type="OrthoDB" id="1000979at2759"/>
<name>A0A5B6VIP8_9ROSI</name>
<gene>
    <name evidence="2" type="ORF">EPI10_014757</name>
</gene>
<feature type="domain" description="Reverse transcriptase" evidence="1">
    <location>
        <begin position="1"/>
        <end position="220"/>
    </location>
</feature>
<dbReference type="PROSITE" id="PS50878">
    <property type="entry name" value="RT_POL"/>
    <property type="match status" value="1"/>
</dbReference>
<dbReference type="SUPFAM" id="SSF56672">
    <property type="entry name" value="DNA/RNA polymerases"/>
    <property type="match status" value="1"/>
</dbReference>
<dbReference type="GO" id="GO:0003964">
    <property type="term" value="F:RNA-directed DNA polymerase activity"/>
    <property type="evidence" value="ECO:0007669"/>
    <property type="project" value="UniProtKB-KW"/>
</dbReference>
<keyword evidence="2" id="KW-0548">Nucleotidyltransferase</keyword>
<dbReference type="PANTHER" id="PTHR33116:SF86">
    <property type="entry name" value="REVERSE TRANSCRIPTASE DOMAIN-CONTAINING PROTEIN"/>
    <property type="match status" value="1"/>
</dbReference>
<evidence type="ECO:0000313" key="2">
    <source>
        <dbReference type="EMBL" id="KAA3468918.1"/>
    </source>
</evidence>
<dbReference type="Pfam" id="PF00078">
    <property type="entry name" value="RVT_1"/>
    <property type="match status" value="1"/>
</dbReference>
<keyword evidence="2" id="KW-0808">Transferase</keyword>
<dbReference type="EMBL" id="SMMG02000006">
    <property type="protein sequence ID" value="KAA3468918.1"/>
    <property type="molecule type" value="Genomic_DNA"/>
</dbReference>
<comment type="caution">
    <text evidence="2">The sequence shown here is derived from an EMBL/GenBank/DDBJ whole genome shotgun (WGS) entry which is preliminary data.</text>
</comment>
<evidence type="ECO:0000313" key="3">
    <source>
        <dbReference type="Proteomes" id="UP000325315"/>
    </source>
</evidence>
<keyword evidence="2" id="KW-0695">RNA-directed DNA polymerase</keyword>
<dbReference type="CDD" id="cd01650">
    <property type="entry name" value="RT_nLTR_like"/>
    <property type="match status" value="1"/>
</dbReference>
<reference evidence="3" key="1">
    <citation type="journal article" date="2019" name="Plant Biotechnol. J.">
        <title>Genome sequencing of the Australian wild diploid species Gossypium australe highlights disease resistance and delayed gland morphogenesis.</title>
        <authorList>
            <person name="Cai Y."/>
            <person name="Cai X."/>
            <person name="Wang Q."/>
            <person name="Wang P."/>
            <person name="Zhang Y."/>
            <person name="Cai C."/>
            <person name="Xu Y."/>
            <person name="Wang K."/>
            <person name="Zhou Z."/>
            <person name="Wang C."/>
            <person name="Geng S."/>
            <person name="Li B."/>
            <person name="Dong Q."/>
            <person name="Hou Y."/>
            <person name="Wang H."/>
            <person name="Ai P."/>
            <person name="Liu Z."/>
            <person name="Yi F."/>
            <person name="Sun M."/>
            <person name="An G."/>
            <person name="Cheng J."/>
            <person name="Zhang Y."/>
            <person name="Shi Q."/>
            <person name="Xie Y."/>
            <person name="Shi X."/>
            <person name="Chang Y."/>
            <person name="Huang F."/>
            <person name="Chen Y."/>
            <person name="Hong S."/>
            <person name="Mi L."/>
            <person name="Sun Q."/>
            <person name="Zhang L."/>
            <person name="Zhou B."/>
            <person name="Peng R."/>
            <person name="Zhang X."/>
            <person name="Liu F."/>
        </authorList>
    </citation>
    <scope>NUCLEOTIDE SEQUENCE [LARGE SCALE GENOMIC DNA]</scope>
    <source>
        <strain evidence="3">cv. PA1801</strain>
    </source>
</reference>
<dbReference type="InterPro" id="IPR000477">
    <property type="entry name" value="RT_dom"/>
</dbReference>
<organism evidence="2 3">
    <name type="scientific">Gossypium australe</name>
    <dbReference type="NCBI Taxonomy" id="47621"/>
    <lineage>
        <taxon>Eukaryota</taxon>
        <taxon>Viridiplantae</taxon>
        <taxon>Streptophyta</taxon>
        <taxon>Embryophyta</taxon>
        <taxon>Tracheophyta</taxon>
        <taxon>Spermatophyta</taxon>
        <taxon>Magnoliopsida</taxon>
        <taxon>eudicotyledons</taxon>
        <taxon>Gunneridae</taxon>
        <taxon>Pentapetalae</taxon>
        <taxon>rosids</taxon>
        <taxon>malvids</taxon>
        <taxon>Malvales</taxon>
        <taxon>Malvaceae</taxon>
        <taxon>Malvoideae</taxon>
        <taxon>Gossypium</taxon>
    </lineage>
</organism>
<dbReference type="PANTHER" id="PTHR33116">
    <property type="entry name" value="REVERSE TRANSCRIPTASE ZINC-BINDING DOMAIN-CONTAINING PROTEIN-RELATED-RELATED"/>
    <property type="match status" value="1"/>
</dbReference>
<dbReference type="AlphaFoldDB" id="A0A5B6VIP8"/>
<keyword evidence="3" id="KW-1185">Reference proteome</keyword>
<accession>A0A5B6VIP8</accession>
<evidence type="ECO:0000259" key="1">
    <source>
        <dbReference type="PROSITE" id="PS50878"/>
    </source>
</evidence>
<protein>
    <submittedName>
        <fullName evidence="2">Reverse transcriptase</fullName>
    </submittedName>
</protein>
<sequence>MSDVLGYCIYEAQGAFVPGRLIPDNVLIAYEVLHSLKMKKKRGQKWNFALKLDMSKAYDRVEWDFLAGMMKHLGFHEEWIILIMRCVCSVSYSVSINECNNDWFSPSRGLRQGDPLSPFLFLICAEGFSILIEEVRKKGLMKGAPIGRASILFGDASREGAEAVRDVIKEYELISEQRVNFEKSLIYFGANVNLDVKEYIVNLLGVRVAPNPEKYLGLPIMVGRKKSWAFANFADRFRKRIEGWSLCYLSIGGKEVFIKSVLQAIPLYAMQYFLMPKSFCRKLEGIMNKFWWTNNKSSKGIHWS</sequence>
<dbReference type="Proteomes" id="UP000325315">
    <property type="component" value="Unassembled WGS sequence"/>
</dbReference>